<dbReference type="InterPro" id="IPR017441">
    <property type="entry name" value="Protein_kinase_ATP_BS"/>
</dbReference>
<feature type="region of interest" description="Disordered" evidence="10">
    <location>
        <begin position="278"/>
        <end position="304"/>
    </location>
</feature>
<evidence type="ECO:0000313" key="13">
    <source>
        <dbReference type="Proteomes" id="UP000790833"/>
    </source>
</evidence>
<dbReference type="Pfam" id="PF00069">
    <property type="entry name" value="Pkinase"/>
    <property type="match status" value="2"/>
</dbReference>
<feature type="compositionally biased region" description="Low complexity" evidence="10">
    <location>
        <begin position="134"/>
        <end position="146"/>
    </location>
</feature>
<dbReference type="Proteomes" id="UP000790833">
    <property type="component" value="Unassembled WGS sequence"/>
</dbReference>
<feature type="binding site" evidence="9">
    <location>
        <position position="443"/>
    </location>
    <ligand>
        <name>ATP</name>
        <dbReference type="ChEBI" id="CHEBI:30616"/>
    </ligand>
</feature>
<evidence type="ECO:0000256" key="2">
    <source>
        <dbReference type="ARBA" id="ARBA00022527"/>
    </source>
</evidence>
<feature type="domain" description="Protein kinase" evidence="11">
    <location>
        <begin position="415"/>
        <end position="859"/>
    </location>
</feature>
<accession>A0A9P8AIQ2</accession>
<reference evidence="12" key="1">
    <citation type="submission" date="2021-03" db="EMBL/GenBank/DDBJ databases">
        <authorList>
            <person name="Palmer J.M."/>
        </authorList>
    </citation>
    <scope>NUCLEOTIDE SEQUENCE</scope>
    <source>
        <strain evidence="12">ARV_011</strain>
    </source>
</reference>
<dbReference type="GeneID" id="66117673"/>
<keyword evidence="6 9" id="KW-0067">ATP-binding</keyword>
<dbReference type="PROSITE" id="PS00108">
    <property type="entry name" value="PROTEIN_KINASE_ST"/>
    <property type="match status" value="1"/>
</dbReference>
<evidence type="ECO:0000256" key="6">
    <source>
        <dbReference type="ARBA" id="ARBA00022840"/>
    </source>
</evidence>
<dbReference type="SUPFAM" id="SSF56112">
    <property type="entry name" value="Protein kinase-like (PK-like)"/>
    <property type="match status" value="1"/>
</dbReference>
<name>A0A9P8AIQ2_9ASCO</name>
<keyword evidence="3" id="KW-0808">Transferase</keyword>
<evidence type="ECO:0000256" key="3">
    <source>
        <dbReference type="ARBA" id="ARBA00022679"/>
    </source>
</evidence>
<keyword evidence="13" id="KW-1185">Reference proteome</keyword>
<dbReference type="GO" id="GO:0030447">
    <property type="term" value="P:filamentous growth"/>
    <property type="evidence" value="ECO:0007669"/>
    <property type="project" value="UniProtKB-ARBA"/>
</dbReference>
<dbReference type="EC" id="2.7.11.1" evidence="1"/>
<feature type="region of interest" description="Disordered" evidence="10">
    <location>
        <begin position="450"/>
        <end position="471"/>
    </location>
</feature>
<dbReference type="PROSITE" id="PS00107">
    <property type="entry name" value="PROTEIN_KINASE_ATP"/>
    <property type="match status" value="1"/>
</dbReference>
<keyword evidence="4 9" id="KW-0547">Nucleotide-binding</keyword>
<comment type="caution">
    <text evidence="12">The sequence shown here is derived from an EMBL/GenBank/DDBJ whole genome shotgun (WGS) entry which is preliminary data.</text>
</comment>
<feature type="compositionally biased region" description="Polar residues" evidence="10">
    <location>
        <begin position="462"/>
        <end position="471"/>
    </location>
</feature>
<dbReference type="Gene3D" id="1.10.510.10">
    <property type="entry name" value="Transferase(Phosphotransferase) domain 1"/>
    <property type="match status" value="2"/>
</dbReference>
<dbReference type="RefSeq" id="XP_043050170.1">
    <property type="nucleotide sequence ID" value="XM_043194973.1"/>
</dbReference>
<keyword evidence="5" id="KW-0418">Kinase</keyword>
<evidence type="ECO:0000256" key="7">
    <source>
        <dbReference type="ARBA" id="ARBA00047899"/>
    </source>
</evidence>
<dbReference type="PANTHER" id="PTHR24343:SF572">
    <property type="entry name" value="FATTY ACYL-COA SYNTHETASE AND RNA PROCESSING-ASSOCIATED KINASE 1-RELATED"/>
    <property type="match status" value="1"/>
</dbReference>
<dbReference type="GO" id="GO:0005524">
    <property type="term" value="F:ATP binding"/>
    <property type="evidence" value="ECO:0007669"/>
    <property type="project" value="UniProtKB-UniRule"/>
</dbReference>
<feature type="region of interest" description="Disordered" evidence="10">
    <location>
        <begin position="25"/>
        <end position="64"/>
    </location>
</feature>
<comment type="catalytic activity">
    <reaction evidence="7">
        <text>L-threonyl-[protein] + ATP = O-phospho-L-threonyl-[protein] + ADP + H(+)</text>
        <dbReference type="Rhea" id="RHEA:46608"/>
        <dbReference type="Rhea" id="RHEA-COMP:11060"/>
        <dbReference type="Rhea" id="RHEA-COMP:11605"/>
        <dbReference type="ChEBI" id="CHEBI:15378"/>
        <dbReference type="ChEBI" id="CHEBI:30013"/>
        <dbReference type="ChEBI" id="CHEBI:30616"/>
        <dbReference type="ChEBI" id="CHEBI:61977"/>
        <dbReference type="ChEBI" id="CHEBI:456216"/>
        <dbReference type="EC" id="2.7.11.1"/>
    </reaction>
</comment>
<gene>
    <name evidence="12" type="ORF">KQ657_004299</name>
</gene>
<proteinExistence type="predicted"/>
<evidence type="ECO:0000259" key="11">
    <source>
        <dbReference type="PROSITE" id="PS50011"/>
    </source>
</evidence>
<evidence type="ECO:0000256" key="1">
    <source>
        <dbReference type="ARBA" id="ARBA00012513"/>
    </source>
</evidence>
<evidence type="ECO:0000256" key="5">
    <source>
        <dbReference type="ARBA" id="ARBA00022777"/>
    </source>
</evidence>
<keyword evidence="2" id="KW-0723">Serine/threonine-protein kinase</keyword>
<dbReference type="GO" id="GO:0004674">
    <property type="term" value="F:protein serine/threonine kinase activity"/>
    <property type="evidence" value="ECO:0007669"/>
    <property type="project" value="UniProtKB-KW"/>
</dbReference>
<dbReference type="OrthoDB" id="4062651at2759"/>
<comment type="catalytic activity">
    <reaction evidence="8">
        <text>L-seryl-[protein] + ATP = O-phospho-L-seryl-[protein] + ADP + H(+)</text>
        <dbReference type="Rhea" id="RHEA:17989"/>
        <dbReference type="Rhea" id="RHEA-COMP:9863"/>
        <dbReference type="Rhea" id="RHEA-COMP:11604"/>
        <dbReference type="ChEBI" id="CHEBI:15378"/>
        <dbReference type="ChEBI" id="CHEBI:29999"/>
        <dbReference type="ChEBI" id="CHEBI:30616"/>
        <dbReference type="ChEBI" id="CHEBI:83421"/>
        <dbReference type="ChEBI" id="CHEBI:456216"/>
        <dbReference type="EC" id="2.7.11.1"/>
    </reaction>
</comment>
<dbReference type="GO" id="GO:0005938">
    <property type="term" value="C:cell cortex"/>
    <property type="evidence" value="ECO:0007669"/>
    <property type="project" value="TreeGrafter"/>
</dbReference>
<feature type="region of interest" description="Disordered" evidence="10">
    <location>
        <begin position="126"/>
        <end position="153"/>
    </location>
</feature>
<sequence>MEIPLKSRPKVSMVGLHDENSFEATPLTIGDSSSTILGGVDDRPPSLLNPKSRGGTTTSKPISIMPEHLSSAATDATDGGPLTKSFRLTRTYSESEKNNFHLITGHRMYDDGKIRPTTSKTNSFLHLEADDESPSSSVGSSRLYSRSHNDYTTTPDYGQPLQGLEDEYIPGLDFSALVYEWGRSNSEQTLHHKNNNNSRSNINVIYDDHSLSSSTSSTNPSREVSYLDLNKLHAKVSPQPIVRDQKDSLAKYAFGKLDNNNNKLRRSKTTLTEYRRDDSRGLFGEPASDSRDPMDHKVKRQKSAVDPVTGEVNYEVIMNSLPQNFNDLPYSQRKKLVKSFSDSIDYSQFSMFAKSFLSKGGSGSNNSSFITRSRRGSTNTIAGRLLAISSTTDMKAMPEEPKYNVDEKGAIVMGHVLGKVIGFGAWGTIRQCTSPEGKILAIKIVKSTKDTSRSTTTTNNNQDGSSKPNTPKENVKVLTFFKKEIEIWKTLHHKHILPLLKYLETEHAIFCITERINGGTLFELVTSWGPLSGGILQTQGPITYLVTRSLDRIRKVIGYIKQIVDAVMYLHGEMGIVHGDLKLENVLVDDSTPDNLQMVLCDFGMSRVYDSRIKLSRRSSLKVSEMARSQSSSTAIRKPYHGNDESVVHLFKDDSKIGVSNLLKVHGPSLQSVDLTPTQSLSHFHDYNRHGFDSSESDIDSDLPHTHIGSLPYASPELLLPSPPPLGPSADVWALGVLLFTMLVGKLPFQHQYEPRLRAMIAHGRFNATLLRRACMMEWFIESNDDDNTEGSSRDDKLSYASFGDPERERTIEKLHKEWLTFDTEQYSWLFDLVCGCLEKDITKRLDINQVNDTLYQLTK</sequence>
<dbReference type="InterPro" id="IPR000719">
    <property type="entry name" value="Prot_kinase_dom"/>
</dbReference>
<dbReference type="InterPro" id="IPR011009">
    <property type="entry name" value="Kinase-like_dom_sf"/>
</dbReference>
<evidence type="ECO:0000256" key="9">
    <source>
        <dbReference type="PROSITE-ProRule" id="PRU10141"/>
    </source>
</evidence>
<dbReference type="PANTHER" id="PTHR24343">
    <property type="entry name" value="SERINE/THREONINE KINASE"/>
    <property type="match status" value="1"/>
</dbReference>
<dbReference type="PROSITE" id="PS50011">
    <property type="entry name" value="PROTEIN_KINASE_DOM"/>
    <property type="match status" value="1"/>
</dbReference>
<protein>
    <recommendedName>
        <fullName evidence="1">non-specific serine/threonine protein kinase</fullName>
        <ecNumber evidence="1">2.7.11.1</ecNumber>
    </recommendedName>
</protein>
<dbReference type="CDD" id="cd00180">
    <property type="entry name" value="PKc"/>
    <property type="match status" value="1"/>
</dbReference>
<evidence type="ECO:0000313" key="12">
    <source>
        <dbReference type="EMBL" id="KAG7194623.1"/>
    </source>
</evidence>
<dbReference type="AlphaFoldDB" id="A0A9P8AIQ2"/>
<dbReference type="InterPro" id="IPR008271">
    <property type="entry name" value="Ser/Thr_kinase_AS"/>
</dbReference>
<evidence type="ECO:0000256" key="4">
    <source>
        <dbReference type="ARBA" id="ARBA00022741"/>
    </source>
</evidence>
<dbReference type="EMBL" id="JAHMUF010000006">
    <property type="protein sequence ID" value="KAG7194623.1"/>
    <property type="molecule type" value="Genomic_DNA"/>
</dbReference>
<dbReference type="SMART" id="SM00220">
    <property type="entry name" value="S_TKc"/>
    <property type="match status" value="1"/>
</dbReference>
<organism evidence="12 13">
    <name type="scientific">Scheffersomyces spartinae</name>
    <dbReference type="NCBI Taxonomy" id="45513"/>
    <lineage>
        <taxon>Eukaryota</taxon>
        <taxon>Fungi</taxon>
        <taxon>Dikarya</taxon>
        <taxon>Ascomycota</taxon>
        <taxon>Saccharomycotina</taxon>
        <taxon>Pichiomycetes</taxon>
        <taxon>Debaryomycetaceae</taxon>
        <taxon>Scheffersomyces</taxon>
    </lineage>
</organism>
<evidence type="ECO:0000256" key="8">
    <source>
        <dbReference type="ARBA" id="ARBA00048679"/>
    </source>
</evidence>
<evidence type="ECO:0000256" key="10">
    <source>
        <dbReference type="SAM" id="MobiDB-lite"/>
    </source>
</evidence>